<dbReference type="Proteomes" id="UP000095350">
    <property type="component" value="Unassembled WGS sequence"/>
</dbReference>
<dbReference type="GO" id="GO:0005524">
    <property type="term" value="F:ATP binding"/>
    <property type="evidence" value="ECO:0007669"/>
    <property type="project" value="InterPro"/>
</dbReference>
<dbReference type="AlphaFoldDB" id="A0A173V0Z5"/>
<gene>
    <name evidence="2" type="primary">dnaI_1</name>
    <name evidence="2" type="ORF">ERS852572_02482</name>
</gene>
<dbReference type="SUPFAM" id="SSF52540">
    <property type="entry name" value="P-loop containing nucleoside triphosphate hydrolases"/>
    <property type="match status" value="1"/>
</dbReference>
<evidence type="ECO:0000313" key="3">
    <source>
        <dbReference type="Proteomes" id="UP000095350"/>
    </source>
</evidence>
<dbReference type="NCBIfam" id="NF005992">
    <property type="entry name" value="PRK08116.1"/>
    <property type="match status" value="1"/>
</dbReference>
<accession>A0A173V0Z5</accession>
<dbReference type="Gene3D" id="3.40.50.300">
    <property type="entry name" value="P-loop containing nucleotide triphosphate hydrolases"/>
    <property type="match status" value="1"/>
</dbReference>
<reference evidence="2 3" key="1">
    <citation type="submission" date="2015-09" db="EMBL/GenBank/DDBJ databases">
        <authorList>
            <consortium name="Pathogen Informatics"/>
        </authorList>
    </citation>
    <scope>NUCLEOTIDE SEQUENCE [LARGE SCALE GENOMIC DNA]</scope>
    <source>
        <strain evidence="2 3">2789STDY5834960</strain>
    </source>
</reference>
<sequence>MRNGIEAMITDITATTAEAEDYTGEDGLLYCGKCHTPKEAYFSKETAQWLGHDRHPTECDCQRAAREKREAAESRQKHLETVEDLKRRGFTDPAMRNWTFEHDNGRNPQTATARFYVESWETMQAENIGYLFWGGVGTGKSYLAACIANALMEKEVAVCMTNFATILNDLAASFEGRNEYISRLCSYPLLILDDFGMERGTEYGLEQVYSVIDSRYRSGKPLIATTNLTLEELQHPQDTPHARIYDRLTSMCAPVRFTGSNFRKETAQEKLERLKQLMKQRKESL</sequence>
<dbReference type="GO" id="GO:0006260">
    <property type="term" value="P:DNA replication"/>
    <property type="evidence" value="ECO:0007669"/>
    <property type="project" value="TreeGrafter"/>
</dbReference>
<dbReference type="SMART" id="SM00382">
    <property type="entry name" value="AAA"/>
    <property type="match status" value="1"/>
</dbReference>
<organism evidence="2 3">
    <name type="scientific">Roseburia intestinalis</name>
    <dbReference type="NCBI Taxonomy" id="166486"/>
    <lineage>
        <taxon>Bacteria</taxon>
        <taxon>Bacillati</taxon>
        <taxon>Bacillota</taxon>
        <taxon>Clostridia</taxon>
        <taxon>Lachnospirales</taxon>
        <taxon>Lachnospiraceae</taxon>
        <taxon>Roseburia</taxon>
    </lineage>
</organism>
<feature type="domain" description="AAA+ ATPase" evidence="1">
    <location>
        <begin position="126"/>
        <end position="258"/>
    </location>
</feature>
<dbReference type="InterPro" id="IPR002611">
    <property type="entry name" value="IstB_ATP-bd"/>
</dbReference>
<dbReference type="STRING" id="166486.ERS852572_02482"/>
<protein>
    <submittedName>
        <fullName evidence="2">Primosomal protein DnaI</fullName>
    </submittedName>
</protein>
<evidence type="ECO:0000259" key="1">
    <source>
        <dbReference type="SMART" id="SM00382"/>
    </source>
</evidence>
<dbReference type="OrthoDB" id="9770694at2"/>
<evidence type="ECO:0000313" key="2">
    <source>
        <dbReference type="EMBL" id="CUN21001.1"/>
    </source>
</evidence>
<dbReference type="RefSeq" id="WP_015513106.1">
    <property type="nucleotide sequence ID" value="NZ_CABIYH010000019.1"/>
</dbReference>
<proteinExistence type="predicted"/>
<dbReference type="EMBL" id="CYXZ01000019">
    <property type="protein sequence ID" value="CUN21001.1"/>
    <property type="molecule type" value="Genomic_DNA"/>
</dbReference>
<dbReference type="Pfam" id="PF01695">
    <property type="entry name" value="IstB_IS21"/>
    <property type="match status" value="1"/>
</dbReference>
<dbReference type="PANTHER" id="PTHR30050">
    <property type="entry name" value="CHROMOSOMAL REPLICATION INITIATOR PROTEIN DNAA"/>
    <property type="match status" value="1"/>
</dbReference>
<name>A0A173V0Z5_9FIRM</name>
<dbReference type="CDD" id="cd00009">
    <property type="entry name" value="AAA"/>
    <property type="match status" value="1"/>
</dbReference>
<dbReference type="PaxDb" id="166486-ERS852572_02482"/>
<dbReference type="InterPro" id="IPR027417">
    <property type="entry name" value="P-loop_NTPase"/>
</dbReference>
<dbReference type="InterPro" id="IPR003593">
    <property type="entry name" value="AAA+_ATPase"/>
</dbReference>
<dbReference type="PANTHER" id="PTHR30050:SF4">
    <property type="entry name" value="ATP-BINDING PROTEIN RV3427C IN INSERTION SEQUENCE-RELATED"/>
    <property type="match status" value="1"/>
</dbReference>